<evidence type="ECO:0000313" key="1">
    <source>
        <dbReference type="EMBL" id="CQD21604.1"/>
    </source>
</evidence>
<dbReference type="SUPFAM" id="SSF140453">
    <property type="entry name" value="EsxAB dimer-like"/>
    <property type="match status" value="1"/>
</dbReference>
<sequence length="104" mass="10801">MADLIVTPEHLKKLATAQDQAATRASTAGTAGDNIKAAVWVTHGIVSGASNVAFTNAAAARKSTAEAMSKASTELSGKLRTARAVYQSADDETSRNIDAQVLER</sequence>
<keyword evidence="2" id="KW-1185">Reference proteome</keyword>
<dbReference type="Gene3D" id="1.10.287.1060">
    <property type="entry name" value="ESAT-6-like"/>
    <property type="match status" value="1"/>
</dbReference>
<dbReference type="GO" id="GO:0009306">
    <property type="term" value="P:protein secretion"/>
    <property type="evidence" value="ECO:0007669"/>
    <property type="project" value="InterPro"/>
</dbReference>
<reference evidence="2" key="1">
    <citation type="submission" date="2015-03" db="EMBL/GenBank/DDBJ databases">
        <authorList>
            <person name="Urmite Genomes"/>
        </authorList>
    </citation>
    <scope>NUCLEOTIDE SEQUENCE [LARGE SCALE GENOMIC DNA]</scope>
    <source>
        <strain evidence="2">CSUR P1344</strain>
    </source>
</reference>
<dbReference type="InterPro" id="IPR036689">
    <property type="entry name" value="ESAT-6-like_sf"/>
</dbReference>
<dbReference type="InterPro" id="IPR022536">
    <property type="entry name" value="EspC"/>
</dbReference>
<organism evidence="1 2">
    <name type="scientific">Mycobacterium europaeum</name>
    <dbReference type="NCBI Taxonomy" id="761804"/>
    <lineage>
        <taxon>Bacteria</taxon>
        <taxon>Bacillati</taxon>
        <taxon>Actinomycetota</taxon>
        <taxon>Actinomycetes</taxon>
        <taxon>Mycobacteriales</taxon>
        <taxon>Mycobacteriaceae</taxon>
        <taxon>Mycobacterium</taxon>
        <taxon>Mycobacterium simiae complex</taxon>
    </lineage>
</organism>
<proteinExistence type="predicted"/>
<accession>A0A0U1DRZ1</accession>
<evidence type="ECO:0000313" key="2">
    <source>
        <dbReference type="Proteomes" id="UP000199601"/>
    </source>
</evidence>
<dbReference type="RefSeq" id="WP_090423059.1">
    <property type="nucleotide sequence ID" value="NZ_CTEC01000002.1"/>
</dbReference>
<dbReference type="Pfam" id="PF10824">
    <property type="entry name" value="T7SS_ESX_EspC"/>
    <property type="match status" value="1"/>
</dbReference>
<dbReference type="AlphaFoldDB" id="A0A0U1DRZ1"/>
<dbReference type="Proteomes" id="UP000199601">
    <property type="component" value="Unassembled WGS sequence"/>
</dbReference>
<name>A0A0U1DRZ1_9MYCO</name>
<protein>
    <submittedName>
        <fullName evidence="1">ESX-1 secretion-associated protein EspC</fullName>
    </submittedName>
</protein>
<gene>
    <name evidence="1" type="primary">espC</name>
    <name evidence="1" type="ORF">BN000_05299</name>
</gene>
<dbReference type="EMBL" id="CTEC01000002">
    <property type="protein sequence ID" value="CQD21604.1"/>
    <property type="molecule type" value="Genomic_DNA"/>
</dbReference>